<dbReference type="Pfam" id="PF13336">
    <property type="entry name" value="AcetylCoA_hyd_C"/>
    <property type="match status" value="1"/>
</dbReference>
<dbReference type="InterPro" id="IPR037171">
    <property type="entry name" value="NagB/RpiA_transferase-like"/>
</dbReference>
<dbReference type="InterPro" id="IPR038460">
    <property type="entry name" value="AcetylCoA_hyd_C_sf"/>
</dbReference>
<evidence type="ECO:0000259" key="3">
    <source>
        <dbReference type="Pfam" id="PF02550"/>
    </source>
</evidence>
<dbReference type="GO" id="GO:0006083">
    <property type="term" value="P:acetate metabolic process"/>
    <property type="evidence" value="ECO:0007669"/>
    <property type="project" value="InterPro"/>
</dbReference>
<dbReference type="AlphaFoldDB" id="A0A1G7IQN3"/>
<organism evidence="5 6">
    <name type="scientific">Halorientalis regularis</name>
    <dbReference type="NCBI Taxonomy" id="660518"/>
    <lineage>
        <taxon>Archaea</taxon>
        <taxon>Methanobacteriati</taxon>
        <taxon>Methanobacteriota</taxon>
        <taxon>Stenosarchaea group</taxon>
        <taxon>Halobacteria</taxon>
        <taxon>Halobacteriales</taxon>
        <taxon>Haloarculaceae</taxon>
        <taxon>Halorientalis</taxon>
    </lineage>
</organism>
<evidence type="ECO:0000313" key="5">
    <source>
        <dbReference type="EMBL" id="SDF14878.1"/>
    </source>
</evidence>
<dbReference type="SUPFAM" id="SSF100950">
    <property type="entry name" value="NagB/RpiA/CoA transferase-like"/>
    <property type="match status" value="2"/>
</dbReference>
<feature type="domain" description="Acetyl-CoA hydrolase/transferase N-terminal" evidence="3">
    <location>
        <begin position="68"/>
        <end position="208"/>
    </location>
</feature>
<dbReference type="PANTHER" id="PTHR43609">
    <property type="entry name" value="ACETYL-COA HYDROLASE"/>
    <property type="match status" value="1"/>
</dbReference>
<feature type="region of interest" description="Disordered" evidence="2">
    <location>
        <begin position="462"/>
        <end position="482"/>
    </location>
</feature>
<dbReference type="InterPro" id="IPR003702">
    <property type="entry name" value="ActCoA_hydro_N"/>
</dbReference>
<dbReference type="Proteomes" id="UP000199076">
    <property type="component" value="Unassembled WGS sequence"/>
</dbReference>
<feature type="domain" description="Acetyl-CoA hydrolase/transferase C-terminal" evidence="4">
    <location>
        <begin position="324"/>
        <end position="457"/>
    </location>
</feature>
<keyword evidence="6" id="KW-1185">Reference proteome</keyword>
<name>A0A1G7IQN3_9EURY</name>
<dbReference type="Pfam" id="PF02550">
    <property type="entry name" value="AcetylCoA_hydro"/>
    <property type="match status" value="1"/>
</dbReference>
<dbReference type="EMBL" id="FNBK01000004">
    <property type="protein sequence ID" value="SDF14878.1"/>
    <property type="molecule type" value="Genomic_DNA"/>
</dbReference>
<dbReference type="Gene3D" id="3.40.1080.20">
    <property type="entry name" value="Acetyl-CoA hydrolase/transferase C-terminal domain"/>
    <property type="match status" value="1"/>
</dbReference>
<dbReference type="STRING" id="660518.SAMN05216218_10443"/>
<dbReference type="GO" id="GO:0008775">
    <property type="term" value="F:acetate CoA-transferase activity"/>
    <property type="evidence" value="ECO:0007669"/>
    <property type="project" value="InterPro"/>
</dbReference>
<dbReference type="GO" id="GO:0003986">
    <property type="term" value="F:acetyl-CoA hydrolase activity"/>
    <property type="evidence" value="ECO:0007669"/>
    <property type="project" value="TreeGrafter"/>
</dbReference>
<gene>
    <name evidence="5" type="ORF">SAMN05216218_10443</name>
</gene>
<accession>A0A1G7IQN3</accession>
<sequence length="482" mass="51171">MQETTQRVADGVETTDAAAAADLVPDDGIVPMSGLSAGPKDIAHELATSNRDLSLTVPASADAGFVADTELPNADALDLRYPFSAWPNLKRAINDGRVDFVDDHLSVVEQSVAQGQFGDPDVAVVEALAVGENWLVPTTAVGAVPGFVAAADAVIAEVNEALPLELQHMHDTWTPATPPRAPLSLSDPGERLGDQFVRFDPEKLTAVVRTENDPIPYPFREPSDAEAAIADNALDFLADELAENPAFSERFAFEVGIGSLGNEITERIGDLDFGDRDAVYFGEVAQDGLLDLLEAGTLSAASATALVLGEDGVNRMLDRPELVADNVVTRSMSVSNDPGLIRAFGVVAINTAVEVDVYGHTNSSHVRGSQLLQGIGGSGDFARNGLLSMMVLPSTAKDGEVSRIVPMASHVDHPDHDVDVAVTEHGVADLRGLTPDERFEALVGECAHPEFRPALRRYGERAAEGGGHMPHDLPTAFDMHRE</sequence>
<dbReference type="Gene3D" id="3.40.1080.10">
    <property type="entry name" value="Glutaconate Coenzyme A-transferase"/>
    <property type="match status" value="1"/>
</dbReference>
<dbReference type="RefSeq" id="WP_092689440.1">
    <property type="nucleotide sequence ID" value="NZ_FNBK01000004.1"/>
</dbReference>
<keyword evidence="5" id="KW-0808">Transferase</keyword>
<proteinExistence type="inferred from homology"/>
<dbReference type="OrthoDB" id="147145at2157"/>
<evidence type="ECO:0000256" key="1">
    <source>
        <dbReference type="ARBA" id="ARBA00009632"/>
    </source>
</evidence>
<dbReference type="InterPro" id="IPR026888">
    <property type="entry name" value="AcetylCoA_hyd_C"/>
</dbReference>
<evidence type="ECO:0000313" key="6">
    <source>
        <dbReference type="Proteomes" id="UP000199076"/>
    </source>
</evidence>
<dbReference type="PANTHER" id="PTHR43609:SF1">
    <property type="entry name" value="ACETYL-COA HYDROLASE"/>
    <property type="match status" value="1"/>
</dbReference>
<evidence type="ECO:0000256" key="2">
    <source>
        <dbReference type="SAM" id="MobiDB-lite"/>
    </source>
</evidence>
<protein>
    <submittedName>
        <fullName evidence="5">Succinyl-CoA:acetate CoA-transferase</fullName>
    </submittedName>
</protein>
<reference evidence="6" key="1">
    <citation type="submission" date="2016-10" db="EMBL/GenBank/DDBJ databases">
        <authorList>
            <person name="Varghese N."/>
            <person name="Submissions S."/>
        </authorList>
    </citation>
    <scope>NUCLEOTIDE SEQUENCE [LARGE SCALE GENOMIC DNA]</scope>
    <source>
        <strain evidence="6">IBRC-M 10760</strain>
    </source>
</reference>
<dbReference type="InterPro" id="IPR046433">
    <property type="entry name" value="ActCoA_hydro"/>
</dbReference>
<comment type="similarity">
    <text evidence="1">Belongs to the acetyl-CoA hydrolase/transferase family.</text>
</comment>
<evidence type="ECO:0000259" key="4">
    <source>
        <dbReference type="Pfam" id="PF13336"/>
    </source>
</evidence>